<accession>A0A831X718</accession>
<keyword evidence="1 2" id="KW-0238">DNA-binding</keyword>
<dbReference type="SUPFAM" id="SSF82607">
    <property type="entry name" value="YbaB-like"/>
    <property type="match status" value="1"/>
</dbReference>
<comment type="function">
    <text evidence="2">Binds to DNA and alters its conformation. May be involved in regulation of gene expression, nucleoid organization and DNA protection.</text>
</comment>
<dbReference type="InterPro" id="IPR036894">
    <property type="entry name" value="YbaB-like_sf"/>
</dbReference>
<protein>
    <recommendedName>
        <fullName evidence="2">Nucleoid-associated protein ENP34_04550</fullName>
    </recommendedName>
</protein>
<reference evidence="3" key="1">
    <citation type="journal article" date="2020" name="mSystems">
        <title>Genome- and Community-Level Interaction Insights into Carbon Utilization and Element Cycling Functions of Hydrothermarchaeota in Hydrothermal Sediment.</title>
        <authorList>
            <person name="Zhou Z."/>
            <person name="Liu Y."/>
            <person name="Xu W."/>
            <person name="Pan J."/>
            <person name="Luo Z.H."/>
            <person name="Li M."/>
        </authorList>
    </citation>
    <scope>NUCLEOTIDE SEQUENCE [LARGE SCALE GENOMIC DNA]</scope>
    <source>
        <strain evidence="3">SpSt-210</strain>
    </source>
</reference>
<comment type="caution">
    <text evidence="3">The sequence shown here is derived from an EMBL/GenBank/DDBJ whole genome shotgun (WGS) entry which is preliminary data.</text>
</comment>
<dbReference type="HAMAP" id="MF_00274">
    <property type="entry name" value="DNA_YbaB_EbfC"/>
    <property type="match status" value="1"/>
</dbReference>
<organism evidence="3">
    <name type="scientific">Thermorudis peleae</name>
    <dbReference type="NCBI Taxonomy" id="1382356"/>
    <lineage>
        <taxon>Bacteria</taxon>
        <taxon>Pseudomonadati</taxon>
        <taxon>Thermomicrobiota</taxon>
        <taxon>Thermomicrobia</taxon>
        <taxon>Thermomicrobia incertae sedis</taxon>
        <taxon>Thermorudis</taxon>
    </lineage>
</organism>
<name>A0A831X718_9BACT</name>
<dbReference type="EMBL" id="DSIY01000105">
    <property type="protein sequence ID" value="HEG90702.1"/>
    <property type="molecule type" value="Genomic_DNA"/>
</dbReference>
<dbReference type="Pfam" id="PF02575">
    <property type="entry name" value="YbaB_DNA_bd"/>
    <property type="match status" value="1"/>
</dbReference>
<dbReference type="InterPro" id="IPR004401">
    <property type="entry name" value="YbaB/EbfC"/>
</dbReference>
<sequence>MQPNLKMIQQMQARLAQLQEELAATVVEGTAGGGAVRVEVNGLRAVQRVKIDPSVLDPDDVELLEDMIVAAINEAMKRAEEQASQKLGAITGGLGLKLPGLM</sequence>
<gene>
    <name evidence="3" type="ORF">ENP34_04550</name>
</gene>
<evidence type="ECO:0000256" key="1">
    <source>
        <dbReference type="ARBA" id="ARBA00023125"/>
    </source>
</evidence>
<comment type="subunit">
    <text evidence="2">Homodimer.</text>
</comment>
<dbReference type="GO" id="GO:0043590">
    <property type="term" value="C:bacterial nucleoid"/>
    <property type="evidence" value="ECO:0007669"/>
    <property type="project" value="UniProtKB-UniRule"/>
</dbReference>
<evidence type="ECO:0000256" key="2">
    <source>
        <dbReference type="HAMAP-Rule" id="MF_00274"/>
    </source>
</evidence>
<dbReference type="PIRSF" id="PIRSF004555">
    <property type="entry name" value="UCP004555"/>
    <property type="match status" value="1"/>
</dbReference>
<keyword evidence="2" id="KW-0963">Cytoplasm</keyword>
<evidence type="ECO:0000313" key="3">
    <source>
        <dbReference type="EMBL" id="HEG90702.1"/>
    </source>
</evidence>
<dbReference type="AlphaFoldDB" id="A0A831X718"/>
<dbReference type="PANTHER" id="PTHR33449">
    <property type="entry name" value="NUCLEOID-ASSOCIATED PROTEIN YBAB"/>
    <property type="match status" value="1"/>
</dbReference>
<dbReference type="PANTHER" id="PTHR33449:SF1">
    <property type="entry name" value="NUCLEOID-ASSOCIATED PROTEIN YBAB"/>
    <property type="match status" value="1"/>
</dbReference>
<dbReference type="GO" id="GO:0005829">
    <property type="term" value="C:cytosol"/>
    <property type="evidence" value="ECO:0007669"/>
    <property type="project" value="TreeGrafter"/>
</dbReference>
<dbReference type="GO" id="GO:0003677">
    <property type="term" value="F:DNA binding"/>
    <property type="evidence" value="ECO:0007669"/>
    <property type="project" value="UniProtKB-UniRule"/>
</dbReference>
<dbReference type="NCBIfam" id="TIGR00103">
    <property type="entry name" value="DNA_YbaB_EbfC"/>
    <property type="match status" value="1"/>
</dbReference>
<proteinExistence type="inferred from homology"/>
<dbReference type="Gene3D" id="3.30.1310.10">
    <property type="entry name" value="Nucleoid-associated protein YbaB-like domain"/>
    <property type="match status" value="1"/>
</dbReference>
<comment type="similarity">
    <text evidence="2">Belongs to the YbaB/EbfC family.</text>
</comment>
<comment type="subcellular location">
    <subcellularLocation>
        <location evidence="2">Cytoplasm</location>
        <location evidence="2">Nucleoid</location>
    </subcellularLocation>
</comment>